<evidence type="ECO:0000259" key="1">
    <source>
        <dbReference type="Pfam" id="PF16332"/>
    </source>
</evidence>
<dbReference type="InterPro" id="IPR008969">
    <property type="entry name" value="CarboxyPept-like_regulatory"/>
</dbReference>
<dbReference type="SUPFAM" id="SSF49785">
    <property type="entry name" value="Galactose-binding domain-like"/>
    <property type="match status" value="3"/>
</dbReference>
<dbReference type="NCBIfam" id="NF045571">
    <property type="entry name" value="HepHepsulflyase"/>
    <property type="match status" value="1"/>
</dbReference>
<proteinExistence type="predicted"/>
<dbReference type="InterPro" id="IPR054645">
    <property type="entry name" value="HepB"/>
</dbReference>
<dbReference type="Gene3D" id="2.60.120.260">
    <property type="entry name" value="Galactose-binding domain-like"/>
    <property type="match status" value="2"/>
</dbReference>
<feature type="domain" description="Heparinase II N-terminal" evidence="1">
    <location>
        <begin position="582"/>
        <end position="820"/>
    </location>
</feature>
<dbReference type="InterPro" id="IPR013784">
    <property type="entry name" value="Carb-bd-like_fold"/>
</dbReference>
<protein>
    <submittedName>
        <fullName evidence="3">Uncharacterized protein</fullName>
    </submittedName>
</protein>
<dbReference type="Gene3D" id="2.60.40.2750">
    <property type="match status" value="1"/>
</dbReference>
<dbReference type="SUPFAM" id="SSF49452">
    <property type="entry name" value="Starch-binding domain-like"/>
    <property type="match status" value="1"/>
</dbReference>
<accession>A0ABQ1EXY4</accession>
<evidence type="ECO:0000313" key="4">
    <source>
        <dbReference type="Proteomes" id="UP000615455"/>
    </source>
</evidence>
<dbReference type="InterPro" id="IPR032518">
    <property type="entry name" value="HepII_N"/>
</dbReference>
<reference evidence="4" key="1">
    <citation type="journal article" date="2019" name="Int. J. Syst. Evol. Microbiol.">
        <title>The Global Catalogue of Microorganisms (GCM) 10K type strain sequencing project: providing services to taxonomists for standard genome sequencing and annotation.</title>
        <authorList>
            <consortium name="The Broad Institute Genomics Platform"/>
            <consortium name="The Broad Institute Genome Sequencing Center for Infectious Disease"/>
            <person name="Wu L."/>
            <person name="Ma J."/>
        </authorList>
    </citation>
    <scope>NUCLEOTIDE SEQUENCE [LARGE SCALE GENOMIC DNA]</scope>
    <source>
        <strain evidence="4">CGMCC 1.15043</strain>
    </source>
</reference>
<comment type="caution">
    <text evidence="3">The sequence shown here is derived from an EMBL/GenBank/DDBJ whole genome shotgun (WGS) entry which is preliminary data.</text>
</comment>
<dbReference type="Pfam" id="PF13620">
    <property type="entry name" value="CarboxypepD_reg"/>
    <property type="match status" value="2"/>
</dbReference>
<dbReference type="InterPro" id="IPR040925">
    <property type="entry name" value="HepII_C"/>
</dbReference>
<dbReference type="Pfam" id="PF18675">
    <property type="entry name" value="HepII_C"/>
    <property type="match status" value="1"/>
</dbReference>
<dbReference type="Gene3D" id="1.50.10.100">
    <property type="entry name" value="Chondroitin AC/alginate lyase"/>
    <property type="match status" value="1"/>
</dbReference>
<dbReference type="Gene3D" id="2.60.40.1120">
    <property type="entry name" value="Carboxypeptidase-like, regulatory domain"/>
    <property type="match status" value="2"/>
</dbReference>
<dbReference type="InterPro" id="IPR008929">
    <property type="entry name" value="Chondroitin_lyas"/>
</dbReference>
<dbReference type="RefSeq" id="WP_189014486.1">
    <property type="nucleotide sequence ID" value="NZ_BMHE01000022.1"/>
</dbReference>
<keyword evidence="4" id="KW-1185">Reference proteome</keyword>
<dbReference type="Gene3D" id="2.70.98.70">
    <property type="match status" value="1"/>
</dbReference>
<dbReference type="EMBL" id="BMHE01000022">
    <property type="protein sequence ID" value="GFZ90442.1"/>
    <property type="molecule type" value="Genomic_DNA"/>
</dbReference>
<organism evidence="3 4">
    <name type="scientific">Paenibacillus marchantiophytorum</name>
    <dbReference type="NCBI Taxonomy" id="1619310"/>
    <lineage>
        <taxon>Bacteria</taxon>
        <taxon>Bacillati</taxon>
        <taxon>Bacillota</taxon>
        <taxon>Bacilli</taxon>
        <taxon>Bacillales</taxon>
        <taxon>Paenibacillaceae</taxon>
        <taxon>Paenibacillus</taxon>
    </lineage>
</organism>
<feature type="domain" description="Heparinase II C-terminal" evidence="2">
    <location>
        <begin position="1176"/>
        <end position="1260"/>
    </location>
</feature>
<dbReference type="Proteomes" id="UP000615455">
    <property type="component" value="Unassembled WGS sequence"/>
</dbReference>
<dbReference type="InterPro" id="IPR008979">
    <property type="entry name" value="Galactose-bd-like_sf"/>
</dbReference>
<sequence length="1281" mass="140107">MSKMVKWLLIFILAAGIVPIMAVPSAEASVPVTVSNPGFENGLTGWQQLWPDNPAIIATSPVHSGVNSLVLNDTKIDGYYGVNSLPIPAVEGESYKVTVSAYYETNAYGVLVLAFDNKSGQSIKDTRVAVSGGPGKWSEMTVSLQAPANTASVRVRLISGLTQTGKVYFDDVKVEKLPVLTGKVTEIGLGTPLPLVNLNLYDGSDTAFTHLIASSVSGKDGSYTLSNMAPGSYVLRALRNGFAAQTFSVLVVDGSSTPLNIQMVPDPAFPPRPVSGTVTELVYGQPLQGAKISLFKETDHEATMELTASVTTNENGSYSFPAVAPSDRYFVKVEKSGYVTTREPVYVYDGPVLDADVQIPIEPPIYTAATIPKPSVGHPRLFVQSGDIPGIRAKQSMPFFQPLFANLQNLRDTQGYTSRSNLTLTANQMQTFTFPSVEEARYVRLVSRGSTGSNALAIREIEVFKNGSGGGREEVPVQGATSSAKCSNSSEFAADKAIDKDVNTLYCNFDLMGTFTLDMGSKTFIQSLDIIFNYDTSRVYLFDILVSKDNTNWKLVDLGMGGGALPPAPAGQSNIIASLLSQVNANAFAYMLDREHNLAQGQKAVNMAMNIVDTAQYVPRDYNNNTGQLLEMVALVYDWCYPLLTNEQKIHFKDAILRFAADLEMHYYDSGTKVFDFALGTGHGGEDQLFRHLLSAAIAVYDEYPNIYNRVVPEFLNKAVPVRDYFYGSDSHHQGGSYGATRYSTELWATAIFTKMGLPSPFSIKQSKVIYKQIYARRPDGQMLRDGDEFNPVYTPLNTVWHYQPLAMLAAALFNDPYIKNEFMETYTPNEMPIYEILLLDGNTASQAKPPNDLPLTHYFNDPEASMIARSGWDDVSTTTHQSSSVVAEMKIGNRRFGNHEHMDFGSFQIYYKGGLAIDSGIYSGMTNGVASSYFGPHDQYYNKRTIAHNSMLVYDPNERPTGNDGGQRWLDTGPTRSGNDAQTLQDVFGSNYKFGEVQGHAFGPDPITPDYSYIKGDLSSAYTSKMEQYQRSMMFLNLKDSTNPAAMIVFDRVVSSDPNFKKYWLLHSIEEPIIDEATKTSTIRRTDKGDSGKLVNQTLLPQASNAVIQKVGGPGHEFDVFGTNYPITPTNPNNTEEPGAWRIQLSPGTAEKEDLFLNVLQVMDGDKQPLPVQKLDAPALVGVQLADKAVLFSKSGKRQSGTVTFAVYSGSNESQFIVTDLEPGFWRIEHDGVAQLGTVTKEGNVLSFNGPAGTTYTLTSVPNITAPANAILSADITVTK</sequence>
<dbReference type="Pfam" id="PF16332">
    <property type="entry name" value="DUF4962"/>
    <property type="match status" value="1"/>
</dbReference>
<gene>
    <name evidence="3" type="ORF">GCM10008018_40920</name>
</gene>
<dbReference type="SUPFAM" id="SSF49464">
    <property type="entry name" value="Carboxypeptidase regulatory domain-like"/>
    <property type="match status" value="1"/>
</dbReference>
<evidence type="ECO:0000259" key="2">
    <source>
        <dbReference type="Pfam" id="PF18675"/>
    </source>
</evidence>
<name>A0ABQ1EXY4_9BACL</name>
<evidence type="ECO:0000313" key="3">
    <source>
        <dbReference type="EMBL" id="GFZ90442.1"/>
    </source>
</evidence>